<gene>
    <name evidence="2" type="ORF">ACET3X_003813</name>
</gene>
<organism evidence="2 3">
    <name type="scientific">Alternaria dauci</name>
    <dbReference type="NCBI Taxonomy" id="48095"/>
    <lineage>
        <taxon>Eukaryota</taxon>
        <taxon>Fungi</taxon>
        <taxon>Dikarya</taxon>
        <taxon>Ascomycota</taxon>
        <taxon>Pezizomycotina</taxon>
        <taxon>Dothideomycetes</taxon>
        <taxon>Pleosporomycetidae</taxon>
        <taxon>Pleosporales</taxon>
        <taxon>Pleosporineae</taxon>
        <taxon>Pleosporaceae</taxon>
        <taxon>Alternaria</taxon>
        <taxon>Alternaria sect. Porri</taxon>
    </lineage>
</organism>
<comment type="caution">
    <text evidence="2">The sequence shown here is derived from an EMBL/GenBank/DDBJ whole genome shotgun (WGS) entry which is preliminary data.</text>
</comment>
<accession>A0ABR3ULQ7</accession>
<dbReference type="RefSeq" id="XP_069307791.1">
    <property type="nucleotide sequence ID" value="XM_069449949.1"/>
</dbReference>
<sequence>MFAQLFTLINITAAFSSALPTSPAFSTTVDIANTSINRNVDPNSNTFWQVRAQTFTKDFCQGSYTFLWLNPDVCVDFNADVKSLRVVGHEGPVKDDSLNVYTSLGCQTGPIVQPVLSLECHQKGDHLSIKLGT</sequence>
<evidence type="ECO:0000256" key="1">
    <source>
        <dbReference type="SAM" id="SignalP"/>
    </source>
</evidence>
<protein>
    <recommendedName>
        <fullName evidence="4">AA1-like domain-containing protein</fullName>
    </recommendedName>
</protein>
<reference evidence="2 3" key="1">
    <citation type="submission" date="2024-09" db="EMBL/GenBank/DDBJ databases">
        <title>T2T genomes of carrot and Alternaria dauci and their utility for understanding host-pathogen interaction during carrot leaf blight disease.</title>
        <authorList>
            <person name="Liu W."/>
            <person name="Xu S."/>
            <person name="Ou C."/>
            <person name="Liu X."/>
            <person name="Zhuang F."/>
            <person name="Deng X.W."/>
        </authorList>
    </citation>
    <scope>NUCLEOTIDE SEQUENCE [LARGE SCALE GENOMIC DNA]</scope>
    <source>
        <strain evidence="2 3">A2016</strain>
    </source>
</reference>
<dbReference type="EMBL" id="JBHGVX010000003">
    <property type="protein sequence ID" value="KAL1797207.1"/>
    <property type="molecule type" value="Genomic_DNA"/>
</dbReference>
<name>A0ABR3ULQ7_9PLEO</name>
<proteinExistence type="predicted"/>
<evidence type="ECO:0008006" key="4">
    <source>
        <dbReference type="Google" id="ProtNLM"/>
    </source>
</evidence>
<dbReference type="Proteomes" id="UP001578633">
    <property type="component" value="Chromosome 3"/>
</dbReference>
<keyword evidence="3" id="KW-1185">Reference proteome</keyword>
<evidence type="ECO:0000313" key="2">
    <source>
        <dbReference type="EMBL" id="KAL1797207.1"/>
    </source>
</evidence>
<feature type="signal peptide" evidence="1">
    <location>
        <begin position="1"/>
        <end position="18"/>
    </location>
</feature>
<dbReference type="GeneID" id="96084135"/>
<keyword evidence="1" id="KW-0732">Signal</keyword>
<feature type="chain" id="PRO_5046342672" description="AA1-like domain-containing protein" evidence="1">
    <location>
        <begin position="19"/>
        <end position="133"/>
    </location>
</feature>
<evidence type="ECO:0000313" key="3">
    <source>
        <dbReference type="Proteomes" id="UP001578633"/>
    </source>
</evidence>